<evidence type="ECO:0000313" key="3">
    <source>
        <dbReference type="Proteomes" id="UP000014254"/>
    </source>
</evidence>
<evidence type="ECO:0000313" key="2">
    <source>
        <dbReference type="EMBL" id="EPB84707.1"/>
    </source>
</evidence>
<dbReference type="AlphaFoldDB" id="S2J8G4"/>
<dbReference type="OMA" id="ARMQYME"/>
<dbReference type="InParanoid" id="S2J8G4"/>
<proteinExistence type="predicted"/>
<accession>S2J8G4</accession>
<sequence length="144" mass="17095">MALLSKHSAKSKYYKRHLNKQNSCKSKSRHQHMKLCHEKDPQKLDKEKEEYLYKLRQEAYNDLHAQLQSYNDEFIARMQYMESNPLMPSNESLCSTDTDTSEMQSLVEMFEAGTVKDYSQLIEWESYQNTPSYFEDLGQCGDLW</sequence>
<dbReference type="OrthoDB" id="2257833at2759"/>
<feature type="compositionally biased region" description="Basic residues" evidence="1">
    <location>
        <begin position="7"/>
        <end position="19"/>
    </location>
</feature>
<feature type="region of interest" description="Disordered" evidence="1">
    <location>
        <begin position="1"/>
        <end position="30"/>
    </location>
</feature>
<dbReference type="Proteomes" id="UP000014254">
    <property type="component" value="Unassembled WGS sequence"/>
</dbReference>
<evidence type="ECO:0000256" key="1">
    <source>
        <dbReference type="SAM" id="MobiDB-lite"/>
    </source>
</evidence>
<keyword evidence="3" id="KW-1185">Reference proteome</keyword>
<reference evidence="3" key="1">
    <citation type="submission" date="2013-05" db="EMBL/GenBank/DDBJ databases">
        <title>The Genome sequence of Mucor circinelloides f. circinelloides 1006PhL.</title>
        <authorList>
            <consortium name="The Broad Institute Genomics Platform"/>
            <person name="Cuomo C."/>
            <person name="Earl A."/>
            <person name="Findley K."/>
            <person name="Lee S.C."/>
            <person name="Walker B."/>
            <person name="Young S."/>
            <person name="Zeng Q."/>
            <person name="Gargeya S."/>
            <person name="Fitzgerald M."/>
            <person name="Haas B."/>
            <person name="Abouelleil A."/>
            <person name="Allen A.W."/>
            <person name="Alvarado L."/>
            <person name="Arachchi H.M."/>
            <person name="Berlin A.M."/>
            <person name="Chapman S.B."/>
            <person name="Gainer-Dewar J."/>
            <person name="Goldberg J."/>
            <person name="Griggs A."/>
            <person name="Gujja S."/>
            <person name="Hansen M."/>
            <person name="Howarth C."/>
            <person name="Imamovic A."/>
            <person name="Ireland A."/>
            <person name="Larimer J."/>
            <person name="McCowan C."/>
            <person name="Murphy C."/>
            <person name="Pearson M."/>
            <person name="Poon T.W."/>
            <person name="Priest M."/>
            <person name="Roberts A."/>
            <person name="Saif S."/>
            <person name="Shea T."/>
            <person name="Sisk P."/>
            <person name="Sykes S."/>
            <person name="Wortman J."/>
            <person name="Nusbaum C."/>
            <person name="Birren B."/>
        </authorList>
    </citation>
    <scope>NUCLEOTIDE SEQUENCE [LARGE SCALE GENOMIC DNA]</scope>
    <source>
        <strain evidence="3">1006PhL</strain>
    </source>
</reference>
<protein>
    <submittedName>
        <fullName evidence="2">Uncharacterized protein</fullName>
    </submittedName>
</protein>
<organism evidence="2 3">
    <name type="scientific">Mucor circinelloides f. circinelloides (strain 1006PhL)</name>
    <name type="common">Mucormycosis agent</name>
    <name type="synonym">Calyptromyces circinelloides</name>
    <dbReference type="NCBI Taxonomy" id="1220926"/>
    <lineage>
        <taxon>Eukaryota</taxon>
        <taxon>Fungi</taxon>
        <taxon>Fungi incertae sedis</taxon>
        <taxon>Mucoromycota</taxon>
        <taxon>Mucoromycotina</taxon>
        <taxon>Mucoromycetes</taxon>
        <taxon>Mucorales</taxon>
        <taxon>Mucorineae</taxon>
        <taxon>Mucoraceae</taxon>
        <taxon>Mucor</taxon>
    </lineage>
</organism>
<gene>
    <name evidence="2" type="ORF">HMPREF1544_08506</name>
</gene>
<dbReference type="EMBL" id="KE124031">
    <property type="protein sequence ID" value="EPB84707.1"/>
    <property type="molecule type" value="Genomic_DNA"/>
</dbReference>
<name>S2J8G4_MUCC1</name>
<dbReference type="VEuPathDB" id="FungiDB:HMPREF1544_08506"/>